<keyword evidence="3" id="KW-1185">Reference proteome</keyword>
<feature type="region of interest" description="Disordered" evidence="1">
    <location>
        <begin position="85"/>
        <end position="127"/>
    </location>
</feature>
<dbReference type="AlphaFoldDB" id="A0A3B0K6Q3"/>
<protein>
    <submittedName>
        <fullName evidence="2">Uncharacterized protein</fullName>
    </submittedName>
</protein>
<dbReference type="EMBL" id="OUUW01000031">
    <property type="protein sequence ID" value="SPP89805.1"/>
    <property type="molecule type" value="Genomic_DNA"/>
</dbReference>
<feature type="compositionally biased region" description="Basic and acidic residues" evidence="1">
    <location>
        <begin position="118"/>
        <end position="127"/>
    </location>
</feature>
<reference evidence="3" key="1">
    <citation type="submission" date="2018-01" db="EMBL/GenBank/DDBJ databases">
        <authorList>
            <person name="Alioto T."/>
            <person name="Alioto T."/>
        </authorList>
    </citation>
    <scope>NUCLEOTIDE SEQUENCE [LARGE SCALE GENOMIC DNA]</scope>
</reference>
<proteinExistence type="predicted"/>
<dbReference type="Proteomes" id="UP000268350">
    <property type="component" value="Unassembled WGS sequence"/>
</dbReference>
<evidence type="ECO:0000256" key="1">
    <source>
        <dbReference type="SAM" id="MobiDB-lite"/>
    </source>
</evidence>
<accession>A0A3B0K6Q3</accession>
<gene>
    <name evidence="2" type="ORF">DGUA_6G020521</name>
</gene>
<evidence type="ECO:0000313" key="2">
    <source>
        <dbReference type="EMBL" id="SPP89805.1"/>
    </source>
</evidence>
<sequence>VSIQKFGGSSSKSGYGKMRDLRAFRAGVQLSRLCMDFDAPVHTNIVDTGLKSFSTFPDFLNSIFRKKNFQHFSILKLNIFQKTHTLQTRGRGRGRGSARTQKKTNISCGTGWVKSRQRQRDGRGRGR</sequence>
<organism evidence="2 3">
    <name type="scientific">Drosophila guanche</name>
    <name type="common">Fruit fly</name>
    <dbReference type="NCBI Taxonomy" id="7266"/>
    <lineage>
        <taxon>Eukaryota</taxon>
        <taxon>Metazoa</taxon>
        <taxon>Ecdysozoa</taxon>
        <taxon>Arthropoda</taxon>
        <taxon>Hexapoda</taxon>
        <taxon>Insecta</taxon>
        <taxon>Pterygota</taxon>
        <taxon>Neoptera</taxon>
        <taxon>Endopterygota</taxon>
        <taxon>Diptera</taxon>
        <taxon>Brachycera</taxon>
        <taxon>Muscomorpha</taxon>
        <taxon>Ephydroidea</taxon>
        <taxon>Drosophilidae</taxon>
        <taxon>Drosophila</taxon>
        <taxon>Sophophora</taxon>
    </lineage>
</organism>
<feature type="compositionally biased region" description="Basic residues" evidence="1">
    <location>
        <begin position="90"/>
        <end position="102"/>
    </location>
</feature>
<feature type="non-terminal residue" evidence="2">
    <location>
        <position position="1"/>
    </location>
</feature>
<evidence type="ECO:0000313" key="3">
    <source>
        <dbReference type="Proteomes" id="UP000268350"/>
    </source>
</evidence>
<name>A0A3B0K6Q3_DROGU</name>
<feature type="non-terminal residue" evidence="2">
    <location>
        <position position="127"/>
    </location>
</feature>